<comment type="caution">
    <text evidence="1">The sequence shown here is derived from an EMBL/GenBank/DDBJ whole genome shotgun (WGS) entry which is preliminary data.</text>
</comment>
<proteinExistence type="predicted"/>
<name>A0A7W5H995_9BACT</name>
<dbReference type="Proteomes" id="UP000536179">
    <property type="component" value="Unassembled WGS sequence"/>
</dbReference>
<gene>
    <name evidence="1" type="ORF">FHS27_006005</name>
</gene>
<keyword evidence="2" id="KW-1185">Reference proteome</keyword>
<evidence type="ECO:0000313" key="2">
    <source>
        <dbReference type="Proteomes" id="UP000536179"/>
    </source>
</evidence>
<sequence>MRLLTRRVRLRGGFRPGALREALELVFRMEFIYSTVMMRGPFSLANETFLPKF</sequence>
<reference evidence="1 2" key="1">
    <citation type="submission" date="2020-08" db="EMBL/GenBank/DDBJ databases">
        <title>Genomic Encyclopedia of Type Strains, Phase III (KMG-III): the genomes of soil and plant-associated and newly described type strains.</title>
        <authorList>
            <person name="Whitman W."/>
        </authorList>
    </citation>
    <scope>NUCLEOTIDE SEQUENCE [LARGE SCALE GENOMIC DNA]</scope>
    <source>
        <strain evidence="1 2">CECT 8075</strain>
    </source>
</reference>
<accession>A0A7W5H995</accession>
<dbReference type="EMBL" id="JACHXU010000032">
    <property type="protein sequence ID" value="MBB3210159.1"/>
    <property type="molecule type" value="Genomic_DNA"/>
</dbReference>
<organism evidence="1 2">
    <name type="scientific">Aporhodopirellula rubra</name>
    <dbReference type="NCBI Taxonomy" id="980271"/>
    <lineage>
        <taxon>Bacteria</taxon>
        <taxon>Pseudomonadati</taxon>
        <taxon>Planctomycetota</taxon>
        <taxon>Planctomycetia</taxon>
        <taxon>Pirellulales</taxon>
        <taxon>Pirellulaceae</taxon>
        <taxon>Aporhodopirellula</taxon>
    </lineage>
</organism>
<protein>
    <submittedName>
        <fullName evidence="1">Uncharacterized protein</fullName>
    </submittedName>
</protein>
<evidence type="ECO:0000313" key="1">
    <source>
        <dbReference type="EMBL" id="MBB3210159.1"/>
    </source>
</evidence>
<dbReference type="AlphaFoldDB" id="A0A7W5H995"/>